<accession>A0A9J6EUU4</accession>
<evidence type="ECO:0000313" key="2">
    <source>
        <dbReference type="Proteomes" id="UP000821866"/>
    </source>
</evidence>
<reference evidence="1" key="1">
    <citation type="journal article" date="2020" name="Cell">
        <title>Large-Scale Comparative Analyses of Tick Genomes Elucidate Their Genetic Diversity and Vector Capacities.</title>
        <authorList>
            <consortium name="Tick Genome and Microbiome Consortium (TIGMIC)"/>
            <person name="Jia N."/>
            <person name="Wang J."/>
            <person name="Shi W."/>
            <person name="Du L."/>
            <person name="Sun Y."/>
            <person name="Zhan W."/>
            <person name="Jiang J.F."/>
            <person name="Wang Q."/>
            <person name="Zhang B."/>
            <person name="Ji P."/>
            <person name="Bell-Sakyi L."/>
            <person name="Cui X.M."/>
            <person name="Yuan T.T."/>
            <person name="Jiang B.G."/>
            <person name="Yang W.F."/>
            <person name="Lam T.T."/>
            <person name="Chang Q.C."/>
            <person name="Ding S.J."/>
            <person name="Wang X.J."/>
            <person name="Zhu J.G."/>
            <person name="Ruan X.D."/>
            <person name="Zhao L."/>
            <person name="Wei J.T."/>
            <person name="Ye R.Z."/>
            <person name="Que T.C."/>
            <person name="Du C.H."/>
            <person name="Zhou Y.H."/>
            <person name="Cheng J.X."/>
            <person name="Dai P.F."/>
            <person name="Guo W.B."/>
            <person name="Han X.H."/>
            <person name="Huang E.J."/>
            <person name="Li L.F."/>
            <person name="Wei W."/>
            <person name="Gao Y.C."/>
            <person name="Liu J.Z."/>
            <person name="Shao H.Z."/>
            <person name="Wang X."/>
            <person name="Wang C.C."/>
            <person name="Yang T.C."/>
            <person name="Huo Q.B."/>
            <person name="Li W."/>
            <person name="Chen H.Y."/>
            <person name="Chen S.E."/>
            <person name="Zhou L.G."/>
            <person name="Ni X.B."/>
            <person name="Tian J.H."/>
            <person name="Sheng Y."/>
            <person name="Liu T."/>
            <person name="Pan Y.S."/>
            <person name="Xia L.Y."/>
            <person name="Li J."/>
            <person name="Zhao F."/>
            <person name="Cao W.C."/>
        </authorList>
    </citation>
    <scope>NUCLEOTIDE SEQUENCE</scope>
    <source>
        <strain evidence="1">Rmic-2018</strain>
    </source>
</reference>
<proteinExistence type="predicted"/>
<comment type="caution">
    <text evidence="1">The sequence shown here is derived from an EMBL/GenBank/DDBJ whole genome shotgun (WGS) entry which is preliminary data.</text>
</comment>
<dbReference type="EMBL" id="JABSTU010000002">
    <property type="protein sequence ID" value="KAH8037997.1"/>
    <property type="molecule type" value="Genomic_DNA"/>
</dbReference>
<organism evidence="1 2">
    <name type="scientific">Rhipicephalus microplus</name>
    <name type="common">Cattle tick</name>
    <name type="synonym">Boophilus microplus</name>
    <dbReference type="NCBI Taxonomy" id="6941"/>
    <lineage>
        <taxon>Eukaryota</taxon>
        <taxon>Metazoa</taxon>
        <taxon>Ecdysozoa</taxon>
        <taxon>Arthropoda</taxon>
        <taxon>Chelicerata</taxon>
        <taxon>Arachnida</taxon>
        <taxon>Acari</taxon>
        <taxon>Parasitiformes</taxon>
        <taxon>Ixodida</taxon>
        <taxon>Ixodoidea</taxon>
        <taxon>Ixodidae</taxon>
        <taxon>Rhipicephalinae</taxon>
        <taxon>Rhipicephalus</taxon>
        <taxon>Boophilus</taxon>
    </lineage>
</organism>
<reference evidence="1" key="2">
    <citation type="submission" date="2021-09" db="EMBL/GenBank/DDBJ databases">
        <authorList>
            <person name="Jia N."/>
            <person name="Wang J."/>
            <person name="Shi W."/>
            <person name="Du L."/>
            <person name="Sun Y."/>
            <person name="Zhan W."/>
            <person name="Jiang J."/>
            <person name="Wang Q."/>
            <person name="Zhang B."/>
            <person name="Ji P."/>
            <person name="Sakyi L.B."/>
            <person name="Cui X."/>
            <person name="Yuan T."/>
            <person name="Jiang B."/>
            <person name="Yang W."/>
            <person name="Lam T.T.-Y."/>
            <person name="Chang Q."/>
            <person name="Ding S."/>
            <person name="Wang X."/>
            <person name="Zhu J."/>
            <person name="Ruan X."/>
            <person name="Zhao L."/>
            <person name="Wei J."/>
            <person name="Que T."/>
            <person name="Du C."/>
            <person name="Cheng J."/>
            <person name="Dai P."/>
            <person name="Han X."/>
            <person name="Huang E."/>
            <person name="Gao Y."/>
            <person name="Liu J."/>
            <person name="Shao H."/>
            <person name="Ye R."/>
            <person name="Li L."/>
            <person name="Wei W."/>
            <person name="Wang X."/>
            <person name="Wang C."/>
            <person name="Huo Q."/>
            <person name="Li W."/>
            <person name="Guo W."/>
            <person name="Chen H."/>
            <person name="Chen S."/>
            <person name="Zhou L."/>
            <person name="Zhou L."/>
            <person name="Ni X."/>
            <person name="Tian J."/>
            <person name="Zhou Y."/>
            <person name="Sheng Y."/>
            <person name="Liu T."/>
            <person name="Pan Y."/>
            <person name="Xia L."/>
            <person name="Li J."/>
            <person name="Zhao F."/>
            <person name="Cao W."/>
        </authorList>
    </citation>
    <scope>NUCLEOTIDE SEQUENCE</scope>
    <source>
        <strain evidence="1">Rmic-2018</strain>
        <tissue evidence="1">Larvae</tissue>
    </source>
</reference>
<name>A0A9J6EUU4_RHIMP</name>
<keyword evidence="2" id="KW-1185">Reference proteome</keyword>
<dbReference type="VEuPathDB" id="VectorBase:LOC119176933"/>
<protein>
    <submittedName>
        <fullName evidence="1">Uncharacterized protein</fullName>
    </submittedName>
</protein>
<dbReference type="AlphaFoldDB" id="A0A9J6EUU4"/>
<evidence type="ECO:0000313" key="1">
    <source>
        <dbReference type="EMBL" id="KAH8037997.1"/>
    </source>
</evidence>
<dbReference type="Proteomes" id="UP000821866">
    <property type="component" value="Chromosome 10"/>
</dbReference>
<gene>
    <name evidence="1" type="ORF">HPB51_020517</name>
</gene>
<sequence length="193" mass="22705">MHYMVHYARYVREVGPLKHLWSMRFESKHQELKKQALCVKNFKNITFTLSKRHQLKQSFQMNFYELYEGLSTSQSKPVDVSKLPECAKGLLPPTTHEVKFAAIDKCKFRCGSVLVSQNSDSFDFLQIESLFVASGRLYILTRTLVIERFDRHRFCYVVSRSDQQQIHETADTFAPCLLDLYKNGEIVPKWELW</sequence>